<dbReference type="EMBL" id="LBMM01011932">
    <property type="protein sequence ID" value="KMQ86538.1"/>
    <property type="molecule type" value="Genomic_DNA"/>
</dbReference>
<dbReference type="PANTHER" id="PTHR22955:SF77">
    <property type="entry name" value="ASPARTIC PUTATIVE DOMAIN-CONTAINING PROTEIN-RELATED"/>
    <property type="match status" value="1"/>
</dbReference>
<evidence type="ECO:0000313" key="1">
    <source>
        <dbReference type="EMBL" id="KMQ86538.1"/>
    </source>
</evidence>
<accession>A0A0J7K7U7</accession>
<comment type="caution">
    <text evidence="1">The sequence shown here is derived from an EMBL/GenBank/DDBJ whole genome shotgun (WGS) entry which is preliminary data.</text>
</comment>
<dbReference type="OrthoDB" id="7554397at2759"/>
<protein>
    <submittedName>
        <fullName evidence="1">Pao retrotransposon peptidase</fullName>
    </submittedName>
</protein>
<dbReference type="PANTHER" id="PTHR22955">
    <property type="entry name" value="RETROTRANSPOSON"/>
    <property type="match status" value="1"/>
</dbReference>
<gene>
    <name evidence="1" type="ORF">RF55_14445</name>
</gene>
<name>A0A0J7K7U7_LASNI</name>
<dbReference type="PaxDb" id="67767-A0A0J7K7U7"/>
<evidence type="ECO:0000313" key="2">
    <source>
        <dbReference type="Proteomes" id="UP000036403"/>
    </source>
</evidence>
<organism evidence="1 2">
    <name type="scientific">Lasius niger</name>
    <name type="common">Black garden ant</name>
    <dbReference type="NCBI Taxonomy" id="67767"/>
    <lineage>
        <taxon>Eukaryota</taxon>
        <taxon>Metazoa</taxon>
        <taxon>Ecdysozoa</taxon>
        <taxon>Arthropoda</taxon>
        <taxon>Hexapoda</taxon>
        <taxon>Insecta</taxon>
        <taxon>Pterygota</taxon>
        <taxon>Neoptera</taxon>
        <taxon>Endopterygota</taxon>
        <taxon>Hymenoptera</taxon>
        <taxon>Apocrita</taxon>
        <taxon>Aculeata</taxon>
        <taxon>Formicoidea</taxon>
        <taxon>Formicidae</taxon>
        <taxon>Formicinae</taxon>
        <taxon>Lasius</taxon>
        <taxon>Lasius</taxon>
    </lineage>
</organism>
<dbReference type="STRING" id="67767.A0A0J7K7U7"/>
<keyword evidence="2" id="KW-1185">Reference proteome</keyword>
<proteinExistence type="predicted"/>
<dbReference type="Proteomes" id="UP000036403">
    <property type="component" value="Unassembled WGS sequence"/>
</dbReference>
<dbReference type="AlphaFoldDB" id="A0A0J7K7U7"/>
<reference evidence="1 2" key="1">
    <citation type="submission" date="2015-04" db="EMBL/GenBank/DDBJ databases">
        <title>Lasius niger genome sequencing.</title>
        <authorList>
            <person name="Konorov E.A."/>
            <person name="Nikitin M.A."/>
            <person name="Kirill M.V."/>
            <person name="Chang P."/>
        </authorList>
    </citation>
    <scope>NUCLEOTIDE SEQUENCE [LARGE SCALE GENOMIC DNA]</scope>
    <source>
        <tissue evidence="1">Whole</tissue>
    </source>
</reference>
<sequence length="70" mass="8376">MEFVRNRVTEIQDITEKNHWRHVRSEQNLADIILRGTDPDQLIKANIWWHGPEWLKNEEETANFYMPAGS</sequence>